<feature type="domain" description="Insertion element IS150 protein InsJ-like helix-turn-helix" evidence="2">
    <location>
        <begin position="34"/>
        <end position="78"/>
    </location>
</feature>
<feature type="region of interest" description="Disordered" evidence="1">
    <location>
        <begin position="1"/>
        <end position="21"/>
    </location>
</feature>
<evidence type="ECO:0000259" key="2">
    <source>
        <dbReference type="Pfam" id="PF13518"/>
    </source>
</evidence>
<dbReference type="Pfam" id="PF13518">
    <property type="entry name" value="HTH_28"/>
    <property type="match status" value="1"/>
</dbReference>
<reference evidence="4" key="1">
    <citation type="journal article" date="2019" name="Int. J. Syst. Evol. Microbiol.">
        <title>The Global Catalogue of Microorganisms (GCM) 10K type strain sequencing project: providing services to taxonomists for standard genome sequencing and annotation.</title>
        <authorList>
            <consortium name="The Broad Institute Genomics Platform"/>
            <consortium name="The Broad Institute Genome Sequencing Center for Infectious Disease"/>
            <person name="Wu L."/>
            <person name="Ma J."/>
        </authorList>
    </citation>
    <scope>NUCLEOTIDE SEQUENCE [LARGE SCALE GENOMIC DNA]</scope>
    <source>
        <strain evidence="4">JCM 31202</strain>
    </source>
</reference>
<keyword evidence="4" id="KW-1185">Reference proteome</keyword>
<evidence type="ECO:0000313" key="3">
    <source>
        <dbReference type="EMBL" id="MFD0902347.1"/>
    </source>
</evidence>
<evidence type="ECO:0000313" key="4">
    <source>
        <dbReference type="Proteomes" id="UP001596972"/>
    </source>
</evidence>
<dbReference type="InterPro" id="IPR055247">
    <property type="entry name" value="InsJ-like_HTH"/>
</dbReference>
<sequence length="122" mass="12914">MTQRLSTEQAAAHYGTPSGAMDADRAAEVARVYRAAARTGHGPTKAVAAHFKVSRATAGRWVAHARHTGLLKDEPRRNPKALAVAQALGVPYEDLCRAIRDHAGGDLRVTDTHPALGADVGE</sequence>
<name>A0ABW3ESZ7_9ACTN</name>
<protein>
    <submittedName>
        <fullName evidence="3">Helix-turn-helix domain-containing protein</fullName>
    </submittedName>
</protein>
<gene>
    <name evidence="3" type="ORF">ACFQ11_18255</name>
</gene>
<evidence type="ECO:0000256" key="1">
    <source>
        <dbReference type="SAM" id="MobiDB-lite"/>
    </source>
</evidence>
<dbReference type="Proteomes" id="UP001596972">
    <property type="component" value="Unassembled WGS sequence"/>
</dbReference>
<comment type="caution">
    <text evidence="3">The sequence shown here is derived from an EMBL/GenBank/DDBJ whole genome shotgun (WGS) entry which is preliminary data.</text>
</comment>
<accession>A0ABW3ESZ7</accession>
<organism evidence="3 4">
    <name type="scientific">Actinomadura sediminis</name>
    <dbReference type="NCBI Taxonomy" id="1038904"/>
    <lineage>
        <taxon>Bacteria</taxon>
        <taxon>Bacillati</taxon>
        <taxon>Actinomycetota</taxon>
        <taxon>Actinomycetes</taxon>
        <taxon>Streptosporangiales</taxon>
        <taxon>Thermomonosporaceae</taxon>
        <taxon>Actinomadura</taxon>
    </lineage>
</organism>
<dbReference type="RefSeq" id="WP_378300032.1">
    <property type="nucleotide sequence ID" value="NZ_JBHTJA010000034.1"/>
</dbReference>
<dbReference type="EMBL" id="JBHTJA010000034">
    <property type="protein sequence ID" value="MFD0902347.1"/>
    <property type="molecule type" value="Genomic_DNA"/>
</dbReference>
<proteinExistence type="predicted"/>